<evidence type="ECO:0000256" key="2">
    <source>
        <dbReference type="ARBA" id="ARBA00023125"/>
    </source>
</evidence>
<reference evidence="6 7" key="1">
    <citation type="submission" date="2016-10" db="EMBL/GenBank/DDBJ databases">
        <authorList>
            <person name="de Groot N.N."/>
        </authorList>
    </citation>
    <scope>NUCLEOTIDE SEQUENCE [LARGE SCALE GENOMIC DNA]</scope>
    <source>
        <strain evidence="6 7">DSM 20678</strain>
    </source>
</reference>
<dbReference type="PROSITE" id="PS00041">
    <property type="entry name" value="HTH_ARAC_FAMILY_1"/>
    <property type="match status" value="1"/>
</dbReference>
<dbReference type="InterPro" id="IPR020449">
    <property type="entry name" value="Tscrpt_reg_AraC-type_HTH"/>
</dbReference>
<dbReference type="Gene3D" id="1.10.10.60">
    <property type="entry name" value="Homeodomain-like"/>
    <property type="match status" value="2"/>
</dbReference>
<dbReference type="PROSITE" id="PS01124">
    <property type="entry name" value="HTH_ARAC_FAMILY_2"/>
    <property type="match status" value="1"/>
</dbReference>
<keyword evidence="4" id="KW-1133">Transmembrane helix</keyword>
<dbReference type="PRINTS" id="PR00032">
    <property type="entry name" value="HTHARAC"/>
</dbReference>
<organism evidence="6 7">
    <name type="scientific">Caldicoprobacter faecalis</name>
    <dbReference type="NCBI Taxonomy" id="937334"/>
    <lineage>
        <taxon>Bacteria</taxon>
        <taxon>Bacillati</taxon>
        <taxon>Bacillota</taxon>
        <taxon>Clostridia</taxon>
        <taxon>Caldicoprobacterales</taxon>
        <taxon>Caldicoprobacteraceae</taxon>
        <taxon>Caldicoprobacter</taxon>
    </lineage>
</organism>
<protein>
    <submittedName>
        <fullName evidence="6">AraC-type DNA-binding protein</fullName>
    </submittedName>
</protein>
<keyword evidence="4" id="KW-0472">Membrane</keyword>
<dbReference type="InterPro" id="IPR018062">
    <property type="entry name" value="HTH_AraC-typ_CS"/>
</dbReference>
<dbReference type="GO" id="GO:0043565">
    <property type="term" value="F:sequence-specific DNA binding"/>
    <property type="evidence" value="ECO:0007669"/>
    <property type="project" value="InterPro"/>
</dbReference>
<gene>
    <name evidence="6" type="ORF">SAMN05444406_12615</name>
</gene>
<evidence type="ECO:0000256" key="4">
    <source>
        <dbReference type="SAM" id="Phobius"/>
    </source>
</evidence>
<dbReference type="PANTHER" id="PTHR43280">
    <property type="entry name" value="ARAC-FAMILY TRANSCRIPTIONAL REGULATOR"/>
    <property type="match status" value="1"/>
</dbReference>
<dbReference type="InterPro" id="IPR009057">
    <property type="entry name" value="Homeodomain-like_sf"/>
</dbReference>
<evidence type="ECO:0000313" key="6">
    <source>
        <dbReference type="EMBL" id="SFQ31347.1"/>
    </source>
</evidence>
<name>A0A1I5XI61_9FIRM</name>
<feature type="transmembrane region" description="Helical" evidence="4">
    <location>
        <begin position="12"/>
        <end position="32"/>
    </location>
</feature>
<keyword evidence="3" id="KW-0804">Transcription</keyword>
<dbReference type="AlphaFoldDB" id="A0A1I5XI61"/>
<keyword evidence="4" id="KW-0812">Transmembrane</keyword>
<evidence type="ECO:0000256" key="3">
    <source>
        <dbReference type="ARBA" id="ARBA00023163"/>
    </source>
</evidence>
<feature type="transmembrane region" description="Helical" evidence="4">
    <location>
        <begin position="300"/>
        <end position="322"/>
    </location>
</feature>
<sequence>MNIKSVRYLTKLIIFSLLVGVLPVITQGVFFYHRSSRAIQDKVYELNMQLLVQNQMRIEEILKSIRSQYTLFASVSAGQYMDRPLSFKEYDKVNEILKKLKGPQYIIPAIHSAYMVNFSKDWVIGNDSMGSFSAMRNKEQILKILENPAYSFWTYVDSPANTSVHMNISKQFPIGNICLIIKLPVNSPVPSGAIIVNISRHVIEQIISSKGSERNIIVDENGRVLFSSDASIAGMDMSTLPYIKKIMEADKRSGFFKANIDDERMGVIFRKSDYNGWIYLTFYSISDITKESRSMGITSVIICVSMILIVVVFSISGSNVMYKPINHIYQIMRNISDGSSLSGKTDEFVYIQEGMVTQLEKFFVLKLINGELGSDEFKKKMEGIGRKYLWDSAFVVTIQIFKQGDYQRRSDTQELAITVIQEILEKIIPPSRSLKPVLKKDGVVLLIGNEKDEQVETAKEFLCCIAEKINKEIMNRLGMQVNIGVSSRFSDLDYTYVAYRQSIEALITNQLLGVKSPVLFFDEMVTDGYNAKPYPQILEGRLIDAINMGELDKAEAILKELIDDIFSRQTSINDIFFSLLRLMVSLIKIVQDVGNNIDPLFSDSSIMYVQKLYTLRNTQEAHGWFMDYLIKPIVDVLEEYRVSQSKEIAENVISLIHQEYDTDITLESCAAKLNYHPSYIWKALRKEYNTTFSDYLSQYRLKIAKEWLRETDMSVAEIAERLRYSNSQNFIRFFKKMEGVTPGQYRNAYRHFKGQKGGEF</sequence>
<keyword evidence="2 6" id="KW-0238">DNA-binding</keyword>
<dbReference type="STRING" id="937334.SAMN05444406_12615"/>
<dbReference type="PANTHER" id="PTHR43280:SF10">
    <property type="entry name" value="REGULATORY PROTEIN POCR"/>
    <property type="match status" value="1"/>
</dbReference>
<dbReference type="RefSeq" id="WP_177206142.1">
    <property type="nucleotide sequence ID" value="NZ_FOXR01000026.1"/>
</dbReference>
<evidence type="ECO:0000259" key="5">
    <source>
        <dbReference type="PROSITE" id="PS01124"/>
    </source>
</evidence>
<dbReference type="SUPFAM" id="SSF46689">
    <property type="entry name" value="Homeodomain-like"/>
    <property type="match status" value="2"/>
</dbReference>
<dbReference type="Proteomes" id="UP000198577">
    <property type="component" value="Unassembled WGS sequence"/>
</dbReference>
<evidence type="ECO:0000313" key="7">
    <source>
        <dbReference type="Proteomes" id="UP000198577"/>
    </source>
</evidence>
<dbReference type="SMART" id="SM00342">
    <property type="entry name" value="HTH_ARAC"/>
    <property type="match status" value="1"/>
</dbReference>
<dbReference type="EMBL" id="FOXR01000026">
    <property type="protein sequence ID" value="SFQ31347.1"/>
    <property type="molecule type" value="Genomic_DNA"/>
</dbReference>
<evidence type="ECO:0000256" key="1">
    <source>
        <dbReference type="ARBA" id="ARBA00023015"/>
    </source>
</evidence>
<proteinExistence type="predicted"/>
<keyword evidence="1" id="KW-0805">Transcription regulation</keyword>
<keyword evidence="7" id="KW-1185">Reference proteome</keyword>
<dbReference type="GO" id="GO:0003700">
    <property type="term" value="F:DNA-binding transcription factor activity"/>
    <property type="evidence" value="ECO:0007669"/>
    <property type="project" value="InterPro"/>
</dbReference>
<accession>A0A1I5XI61</accession>
<dbReference type="InterPro" id="IPR018060">
    <property type="entry name" value="HTH_AraC"/>
</dbReference>
<dbReference type="Pfam" id="PF12833">
    <property type="entry name" value="HTH_18"/>
    <property type="match status" value="1"/>
</dbReference>
<feature type="domain" description="HTH araC/xylS-type" evidence="5">
    <location>
        <begin position="650"/>
        <end position="748"/>
    </location>
</feature>